<dbReference type="PANTHER" id="PTHR39945:SF1">
    <property type="entry name" value="FI14129P"/>
    <property type="match status" value="1"/>
</dbReference>
<gene>
    <name evidence="1" type="ORF">RUM44_003642</name>
</gene>
<protein>
    <submittedName>
        <fullName evidence="1">Uncharacterized protein</fullName>
    </submittedName>
</protein>
<organism evidence="1 2">
    <name type="scientific">Polyplax serrata</name>
    <name type="common">Common mouse louse</name>
    <dbReference type="NCBI Taxonomy" id="468196"/>
    <lineage>
        <taxon>Eukaryota</taxon>
        <taxon>Metazoa</taxon>
        <taxon>Ecdysozoa</taxon>
        <taxon>Arthropoda</taxon>
        <taxon>Hexapoda</taxon>
        <taxon>Insecta</taxon>
        <taxon>Pterygota</taxon>
        <taxon>Neoptera</taxon>
        <taxon>Paraneoptera</taxon>
        <taxon>Psocodea</taxon>
        <taxon>Troctomorpha</taxon>
        <taxon>Phthiraptera</taxon>
        <taxon>Anoplura</taxon>
        <taxon>Polyplacidae</taxon>
        <taxon>Polyplax</taxon>
    </lineage>
</organism>
<keyword evidence="2" id="KW-1185">Reference proteome</keyword>
<dbReference type="Proteomes" id="UP001359485">
    <property type="component" value="Unassembled WGS sequence"/>
</dbReference>
<evidence type="ECO:0000313" key="2">
    <source>
        <dbReference type="Proteomes" id="UP001359485"/>
    </source>
</evidence>
<sequence>MTADDPTDQSCLLDEKGTSRRVKRGFQEEKRVRRTGLPEGFVFPQVNRNFRFCQEEKRQSANCPKRPEVRDVCKKETVAHVALSHMSLRHPVLLLSLLLLCLILQNATANAKPYDMWSGYQSLIPKTETDCDVVDEIETLCQKCAKQTKSSVVYPMCCQNREEAREWCQKYMSFGLQ</sequence>
<accession>A0ABR1AH27</accession>
<proteinExistence type="predicted"/>
<reference evidence="1 2" key="1">
    <citation type="submission" date="2023-09" db="EMBL/GenBank/DDBJ databases">
        <title>Genomes of two closely related lineages of the louse Polyplax serrata with different host specificities.</title>
        <authorList>
            <person name="Martinu J."/>
            <person name="Tarabai H."/>
            <person name="Stefka J."/>
            <person name="Hypsa V."/>
        </authorList>
    </citation>
    <scope>NUCLEOTIDE SEQUENCE [LARGE SCALE GENOMIC DNA]</scope>
    <source>
        <strain evidence="1">98ZLc_SE</strain>
    </source>
</reference>
<dbReference type="EMBL" id="JAWJWF010000049">
    <property type="protein sequence ID" value="KAK6619260.1"/>
    <property type="molecule type" value="Genomic_DNA"/>
</dbReference>
<name>A0ABR1AH27_POLSC</name>
<comment type="caution">
    <text evidence="1">The sequence shown here is derived from an EMBL/GenBank/DDBJ whole genome shotgun (WGS) entry which is preliminary data.</text>
</comment>
<evidence type="ECO:0000313" key="1">
    <source>
        <dbReference type="EMBL" id="KAK6619260.1"/>
    </source>
</evidence>
<dbReference type="PANTHER" id="PTHR39945">
    <property type="entry name" value="FI14129P"/>
    <property type="match status" value="1"/>
</dbReference>